<keyword evidence="2" id="KW-0547">Nucleotide-binding</keyword>
<comment type="caution">
    <text evidence="7">The sequence shown here is derived from an EMBL/GenBank/DDBJ whole genome shotgun (WGS) entry which is preliminary data.</text>
</comment>
<dbReference type="PANTHER" id="PTHR10465">
    <property type="entry name" value="TRANSMEMBRANE GTPASE FZO1"/>
    <property type="match status" value="1"/>
</dbReference>
<accession>A0A4E0Q2Z7</accession>
<evidence type="ECO:0000313" key="8">
    <source>
        <dbReference type="Proteomes" id="UP000297295"/>
    </source>
</evidence>
<dbReference type="InterPro" id="IPR045063">
    <property type="entry name" value="Dynamin_N"/>
</dbReference>
<organism evidence="7 8">
    <name type="scientific">Methanolobus halotolerans</name>
    <dbReference type="NCBI Taxonomy" id="2052935"/>
    <lineage>
        <taxon>Archaea</taxon>
        <taxon>Methanobacteriati</taxon>
        <taxon>Methanobacteriota</taxon>
        <taxon>Stenosarchaea group</taxon>
        <taxon>Methanomicrobia</taxon>
        <taxon>Methanosarcinales</taxon>
        <taxon>Methanosarcinaceae</taxon>
        <taxon>Methanolobus</taxon>
    </lineage>
</organism>
<evidence type="ECO:0000313" key="7">
    <source>
        <dbReference type="EMBL" id="TGC07423.1"/>
    </source>
</evidence>
<dbReference type="Gene3D" id="3.40.50.300">
    <property type="entry name" value="P-loop containing nucleotide triphosphate hydrolases"/>
    <property type="match status" value="1"/>
</dbReference>
<dbReference type="PANTHER" id="PTHR10465:SF0">
    <property type="entry name" value="SARCALUMENIN"/>
    <property type="match status" value="1"/>
</dbReference>
<reference evidence="7 8" key="1">
    <citation type="submission" date="2017-11" db="EMBL/GenBank/DDBJ databases">
        <title>Isolation and Characterization of Methanogenic Archaea from Saline Meromictic Lake at Siberia.</title>
        <authorList>
            <person name="Shen Y."/>
            <person name="Huang H.-H."/>
            <person name="Lai M.-C."/>
            <person name="Chen S.-C."/>
        </authorList>
    </citation>
    <scope>NUCLEOTIDE SEQUENCE [LARGE SCALE GENOMIC DNA]</scope>
    <source>
        <strain evidence="7 8">SY-01</strain>
    </source>
</reference>
<dbReference type="SUPFAM" id="SSF52540">
    <property type="entry name" value="P-loop containing nucleoside triphosphate hydrolases"/>
    <property type="match status" value="1"/>
</dbReference>
<proteinExistence type="predicted"/>
<dbReference type="GO" id="GO:0003924">
    <property type="term" value="F:GTPase activity"/>
    <property type="evidence" value="ECO:0007669"/>
    <property type="project" value="InterPro"/>
</dbReference>
<feature type="domain" description="Dynamin N-terminal" evidence="6">
    <location>
        <begin position="63"/>
        <end position="127"/>
    </location>
</feature>
<dbReference type="Pfam" id="PF00350">
    <property type="entry name" value="Dynamin_N"/>
    <property type="match status" value="1"/>
</dbReference>
<dbReference type="EMBL" id="PGGK01000016">
    <property type="protein sequence ID" value="TGC07423.1"/>
    <property type="molecule type" value="Genomic_DNA"/>
</dbReference>
<sequence>MDKKVLCLSHVRKIDGNICTLEKLGDILNAEISGLGCIGTNYEMHILRLEELKKRLSQGRFHLAVLGQVKRGKSTLINALLGEEVLPSSVIPLTAIPTFIQYGEQRGLRIRYQDGRPDLVFKSLKEMDSIEYSVSLSEAQWLNKHLMEFVTEASNPINKKG</sequence>
<dbReference type="InterPro" id="IPR027094">
    <property type="entry name" value="Mitofusin_fam"/>
</dbReference>
<comment type="subcellular location">
    <subcellularLocation>
        <location evidence="1">Membrane</location>
    </subcellularLocation>
</comment>
<keyword evidence="4" id="KW-0342">GTP-binding</keyword>
<evidence type="ECO:0000256" key="1">
    <source>
        <dbReference type="ARBA" id="ARBA00004370"/>
    </source>
</evidence>
<evidence type="ECO:0000256" key="3">
    <source>
        <dbReference type="ARBA" id="ARBA00022801"/>
    </source>
</evidence>
<dbReference type="Proteomes" id="UP000297295">
    <property type="component" value="Unassembled WGS sequence"/>
</dbReference>
<evidence type="ECO:0000259" key="6">
    <source>
        <dbReference type="Pfam" id="PF00350"/>
    </source>
</evidence>
<name>A0A4E0Q2Z7_9EURY</name>
<dbReference type="GO" id="GO:0005525">
    <property type="term" value="F:GTP binding"/>
    <property type="evidence" value="ECO:0007669"/>
    <property type="project" value="UniProtKB-KW"/>
</dbReference>
<protein>
    <recommendedName>
        <fullName evidence="6">Dynamin N-terminal domain-containing protein</fullName>
    </recommendedName>
</protein>
<keyword evidence="5" id="KW-0472">Membrane</keyword>
<dbReference type="GO" id="GO:0016020">
    <property type="term" value="C:membrane"/>
    <property type="evidence" value="ECO:0007669"/>
    <property type="project" value="UniProtKB-SubCell"/>
</dbReference>
<dbReference type="RefSeq" id="WP_135390446.1">
    <property type="nucleotide sequence ID" value="NZ_PGGK01000016.1"/>
</dbReference>
<evidence type="ECO:0000256" key="2">
    <source>
        <dbReference type="ARBA" id="ARBA00022741"/>
    </source>
</evidence>
<keyword evidence="3" id="KW-0378">Hydrolase</keyword>
<evidence type="ECO:0000256" key="5">
    <source>
        <dbReference type="ARBA" id="ARBA00023136"/>
    </source>
</evidence>
<evidence type="ECO:0000256" key="4">
    <source>
        <dbReference type="ARBA" id="ARBA00023134"/>
    </source>
</evidence>
<dbReference type="InterPro" id="IPR027417">
    <property type="entry name" value="P-loop_NTPase"/>
</dbReference>
<dbReference type="AlphaFoldDB" id="A0A4E0Q2Z7"/>
<keyword evidence="8" id="KW-1185">Reference proteome</keyword>
<gene>
    <name evidence="7" type="ORF">CUN85_11515</name>
</gene>